<evidence type="ECO:0000313" key="3">
    <source>
        <dbReference type="Proteomes" id="UP000429552"/>
    </source>
</evidence>
<feature type="compositionally biased region" description="Low complexity" evidence="1">
    <location>
        <begin position="31"/>
        <end position="53"/>
    </location>
</feature>
<protein>
    <submittedName>
        <fullName evidence="2">Uncharacterized protein</fullName>
    </submittedName>
</protein>
<dbReference type="AlphaFoldDB" id="A0A640TCV1"/>
<evidence type="ECO:0000256" key="1">
    <source>
        <dbReference type="SAM" id="MobiDB-lite"/>
    </source>
</evidence>
<accession>A0A640TCV1</accession>
<feature type="compositionally biased region" description="Basic and acidic residues" evidence="1">
    <location>
        <begin position="20"/>
        <end position="30"/>
    </location>
</feature>
<evidence type="ECO:0000313" key="2">
    <source>
        <dbReference type="EMBL" id="GFE21537.1"/>
    </source>
</evidence>
<sequence>MSGDTGGFGGLMVRYTSARTTDRAPADTDRTAANTGRTSADTSRTSASDGSRTAAAALLTPRFRRPRRAGRATALGAAALALALPLAACSSDGGSHEPAGGAGSSAAGAAPSPSPTPSADPDAYRRALTGALSPLDSALRTVDGAREGTSLNKALETAATRAEAAADALQTAAAPDDALAGNSQLATALRALGQDLRSARGNGGRCATSPRVELDTAHGPQSVKAAGRALKALGYDASLRLPRTERARHRRPANGTFVRDGSRGGLGRLTINNGTSSDAVVTLTRGTRTAFSVYVRKGAKATVRSVNSGSYTVYFTTGEDWNGRKSSFTRGCSFEKFDDRANFRTVRVAGGTQYTVLTFTLNKVFGGNASTSTVPPGEFPS</sequence>
<gene>
    <name evidence="2" type="ORF">Sliba_19900</name>
</gene>
<name>A0A640TCV1_STRNI</name>
<reference evidence="2 3" key="1">
    <citation type="submission" date="2019-12" db="EMBL/GenBank/DDBJ databases">
        <title>Whole genome shotgun sequence of Streptomyces libani subsp. libani NBRC 13452.</title>
        <authorList>
            <person name="Ichikawa N."/>
            <person name="Kimura A."/>
            <person name="Kitahashi Y."/>
            <person name="Komaki H."/>
            <person name="Tamura T."/>
        </authorList>
    </citation>
    <scope>NUCLEOTIDE SEQUENCE [LARGE SCALE GENOMIC DNA]</scope>
    <source>
        <strain evidence="2 3">NBRC 13452</strain>
    </source>
</reference>
<feature type="region of interest" description="Disordered" evidence="1">
    <location>
        <begin position="198"/>
        <end position="220"/>
    </location>
</feature>
<dbReference type="Proteomes" id="UP000429552">
    <property type="component" value="Unassembled WGS sequence"/>
</dbReference>
<dbReference type="EMBL" id="BLIP01000001">
    <property type="protein sequence ID" value="GFE21537.1"/>
    <property type="molecule type" value="Genomic_DNA"/>
</dbReference>
<feature type="compositionally biased region" description="Low complexity" evidence="1">
    <location>
        <begin position="90"/>
        <end position="111"/>
    </location>
</feature>
<comment type="caution">
    <text evidence="2">The sequence shown here is derived from an EMBL/GenBank/DDBJ whole genome shotgun (WGS) entry which is preliminary data.</text>
</comment>
<feature type="region of interest" description="Disordered" evidence="1">
    <location>
        <begin position="90"/>
        <end position="123"/>
    </location>
</feature>
<feature type="region of interest" description="Disordered" evidence="1">
    <location>
        <begin position="16"/>
        <end position="53"/>
    </location>
</feature>
<proteinExistence type="predicted"/>
<organism evidence="2 3">
    <name type="scientific">Streptomyces nigrescens</name>
    <dbReference type="NCBI Taxonomy" id="1920"/>
    <lineage>
        <taxon>Bacteria</taxon>
        <taxon>Bacillati</taxon>
        <taxon>Actinomycetota</taxon>
        <taxon>Actinomycetes</taxon>
        <taxon>Kitasatosporales</taxon>
        <taxon>Streptomycetaceae</taxon>
        <taxon>Streptomyces</taxon>
    </lineage>
</organism>